<evidence type="ECO:0000313" key="2">
    <source>
        <dbReference type="Proteomes" id="UP000595278"/>
    </source>
</evidence>
<keyword evidence="2" id="KW-1185">Reference proteome</keyword>
<dbReference type="AlphaFoldDB" id="A0A974NHT7"/>
<dbReference type="EMBL" id="CP067393">
    <property type="protein sequence ID" value="QQP86908.1"/>
    <property type="molecule type" value="Genomic_DNA"/>
</dbReference>
<accession>A0A974NHT7</accession>
<reference evidence="1 2" key="1">
    <citation type="submission" date="2021-01" db="EMBL/GenBank/DDBJ databases">
        <title>Entomomonas sp. F2A isolated from a house cricket (Acheta domesticus).</title>
        <authorList>
            <person name="Spergser J."/>
            <person name="Busse H.-J."/>
        </authorList>
    </citation>
    <scope>NUCLEOTIDE SEQUENCE [LARGE SCALE GENOMIC DNA]</scope>
    <source>
        <strain evidence="1 2">F2A</strain>
    </source>
</reference>
<sequence>MSDKYITLVIKNPSEDRVKTFKLFEDNENLGEISAMSVGHCLEILSSYEEFVEKIANGEIGRYYVEDLAKEFKLEMDKKYFEDHRS</sequence>
<protein>
    <submittedName>
        <fullName evidence="1">Uncharacterized protein</fullName>
    </submittedName>
</protein>
<organism evidence="1 2">
    <name type="scientific">Entomomonas asaccharolytica</name>
    <dbReference type="NCBI Taxonomy" id="2785331"/>
    <lineage>
        <taxon>Bacteria</taxon>
        <taxon>Pseudomonadati</taxon>
        <taxon>Pseudomonadota</taxon>
        <taxon>Gammaproteobacteria</taxon>
        <taxon>Pseudomonadales</taxon>
        <taxon>Pseudomonadaceae</taxon>
        <taxon>Entomomonas</taxon>
    </lineage>
</organism>
<dbReference type="Proteomes" id="UP000595278">
    <property type="component" value="Chromosome"/>
</dbReference>
<gene>
    <name evidence="1" type="ORF">JHT90_06600</name>
</gene>
<dbReference type="RefSeq" id="WP_201095398.1">
    <property type="nucleotide sequence ID" value="NZ_CP067393.1"/>
</dbReference>
<proteinExistence type="predicted"/>
<evidence type="ECO:0000313" key="1">
    <source>
        <dbReference type="EMBL" id="QQP86908.1"/>
    </source>
</evidence>
<dbReference type="KEGG" id="eaz:JHT90_06600"/>
<name>A0A974NHT7_9GAMM</name>